<dbReference type="AlphaFoldDB" id="A0A4R3V1V0"/>
<dbReference type="PANTHER" id="PTHR35011">
    <property type="entry name" value="2,3-DIKETO-L-GULONATE TRAP TRANSPORTER SMALL PERMEASE PROTEIN YIAM"/>
    <property type="match status" value="1"/>
</dbReference>
<feature type="transmembrane region" description="Helical" evidence="9">
    <location>
        <begin position="123"/>
        <end position="144"/>
    </location>
</feature>
<dbReference type="InterPro" id="IPR007387">
    <property type="entry name" value="TRAP_DctQ"/>
</dbReference>
<comment type="similarity">
    <text evidence="8 9">Belongs to the TRAP transporter small permease family.</text>
</comment>
<evidence type="ECO:0000256" key="5">
    <source>
        <dbReference type="ARBA" id="ARBA00022692"/>
    </source>
</evidence>
<gene>
    <name evidence="11" type="ORF">EV686_10637</name>
</gene>
<feature type="transmembrane region" description="Helical" evidence="9">
    <location>
        <begin position="43"/>
        <end position="61"/>
    </location>
</feature>
<evidence type="ECO:0000313" key="11">
    <source>
        <dbReference type="EMBL" id="TCU97158.1"/>
    </source>
</evidence>
<dbReference type="PANTHER" id="PTHR35011:SF2">
    <property type="entry name" value="2,3-DIKETO-L-GULONATE TRAP TRANSPORTER SMALL PERMEASE PROTEIN YIAM"/>
    <property type="match status" value="1"/>
</dbReference>
<evidence type="ECO:0000256" key="4">
    <source>
        <dbReference type="ARBA" id="ARBA00022519"/>
    </source>
</evidence>
<evidence type="ECO:0000259" key="10">
    <source>
        <dbReference type="Pfam" id="PF04290"/>
    </source>
</evidence>
<keyword evidence="4 9" id="KW-0997">Cell inner membrane</keyword>
<keyword evidence="7 9" id="KW-0472">Membrane</keyword>
<evidence type="ECO:0000256" key="8">
    <source>
        <dbReference type="ARBA" id="ARBA00038436"/>
    </source>
</evidence>
<dbReference type="GO" id="GO:0015740">
    <property type="term" value="P:C4-dicarboxylate transport"/>
    <property type="evidence" value="ECO:0007669"/>
    <property type="project" value="TreeGrafter"/>
</dbReference>
<dbReference type="Proteomes" id="UP000294692">
    <property type="component" value="Unassembled WGS sequence"/>
</dbReference>
<feature type="transmembrane region" description="Helical" evidence="9">
    <location>
        <begin position="82"/>
        <end position="103"/>
    </location>
</feature>
<organism evidence="11 12">
    <name type="scientific">Paracandidimonas soli</name>
    <dbReference type="NCBI Taxonomy" id="1917182"/>
    <lineage>
        <taxon>Bacteria</taxon>
        <taxon>Pseudomonadati</taxon>
        <taxon>Pseudomonadota</taxon>
        <taxon>Betaproteobacteria</taxon>
        <taxon>Burkholderiales</taxon>
        <taxon>Alcaligenaceae</taxon>
        <taxon>Paracandidimonas</taxon>
    </lineage>
</organism>
<protein>
    <recommendedName>
        <fullName evidence="9">TRAP transporter small permease protein</fullName>
    </recommendedName>
</protein>
<evidence type="ECO:0000256" key="7">
    <source>
        <dbReference type="ARBA" id="ARBA00023136"/>
    </source>
</evidence>
<comment type="caution">
    <text evidence="9">Lacks conserved residue(s) required for the propagation of feature annotation.</text>
</comment>
<dbReference type="OrthoDB" id="2085311at2"/>
<evidence type="ECO:0000256" key="6">
    <source>
        <dbReference type="ARBA" id="ARBA00022989"/>
    </source>
</evidence>
<keyword evidence="3" id="KW-1003">Cell membrane</keyword>
<accession>A0A4R3V1V0</accession>
<feature type="domain" description="Tripartite ATP-independent periplasmic transporters DctQ component" evidence="10">
    <location>
        <begin position="19"/>
        <end position="148"/>
    </location>
</feature>
<evidence type="ECO:0000256" key="3">
    <source>
        <dbReference type="ARBA" id="ARBA00022475"/>
    </source>
</evidence>
<keyword evidence="12" id="KW-1185">Reference proteome</keyword>
<comment type="caution">
    <text evidence="11">The sequence shown here is derived from an EMBL/GenBank/DDBJ whole genome shotgun (WGS) entry which is preliminary data.</text>
</comment>
<dbReference type="Pfam" id="PF04290">
    <property type="entry name" value="DctQ"/>
    <property type="match status" value="1"/>
</dbReference>
<dbReference type="GO" id="GO:0005886">
    <property type="term" value="C:plasma membrane"/>
    <property type="evidence" value="ECO:0007669"/>
    <property type="project" value="UniProtKB-SubCell"/>
</dbReference>
<comment type="function">
    <text evidence="9">Part of the tripartite ATP-independent periplasmic (TRAP) transport system.</text>
</comment>
<dbReference type="InterPro" id="IPR055348">
    <property type="entry name" value="DctQ"/>
</dbReference>
<name>A0A4R3V1V0_9BURK</name>
<comment type="subunit">
    <text evidence="9">The complex comprises the extracytoplasmic solute receptor protein and the two transmembrane proteins.</text>
</comment>
<comment type="subcellular location">
    <subcellularLocation>
        <location evidence="1 9">Cell inner membrane</location>
        <topology evidence="1 9">Multi-pass membrane protein</topology>
    </subcellularLocation>
</comment>
<evidence type="ECO:0000313" key="12">
    <source>
        <dbReference type="Proteomes" id="UP000294692"/>
    </source>
</evidence>
<evidence type="ECO:0000256" key="1">
    <source>
        <dbReference type="ARBA" id="ARBA00004429"/>
    </source>
</evidence>
<keyword evidence="5 9" id="KW-0812">Transmembrane</keyword>
<dbReference type="EMBL" id="SMBX01000006">
    <property type="protein sequence ID" value="TCU97158.1"/>
    <property type="molecule type" value="Genomic_DNA"/>
</dbReference>
<keyword evidence="6 9" id="KW-1133">Transmembrane helix</keyword>
<sequence length="153" mass="16989">MRYINVVAQLLLAILFTAMLVVGALQVFNRFFLNVSLSWSEEFQKFAFVWLVFIAIPLGYLRNAHLCVDVIVSLFPNALRRTIAFVIDVMWLALGIAFVTLTWRLMGVAQYQQSAGLGISMAWVYGGMALGGAYLALAAVTRILDVLRGKVTP</sequence>
<reference evidence="11 12" key="1">
    <citation type="submission" date="2019-03" db="EMBL/GenBank/DDBJ databases">
        <title>Genomic Encyclopedia of Type Strains, Phase IV (KMG-IV): sequencing the most valuable type-strain genomes for metagenomic binning, comparative biology and taxonomic classification.</title>
        <authorList>
            <person name="Goeker M."/>
        </authorList>
    </citation>
    <scope>NUCLEOTIDE SEQUENCE [LARGE SCALE GENOMIC DNA]</scope>
    <source>
        <strain evidence="11 12">DSM 100048</strain>
    </source>
</reference>
<evidence type="ECO:0000256" key="9">
    <source>
        <dbReference type="RuleBase" id="RU369079"/>
    </source>
</evidence>
<evidence type="ECO:0000256" key="2">
    <source>
        <dbReference type="ARBA" id="ARBA00022448"/>
    </source>
</evidence>
<dbReference type="GO" id="GO:0022857">
    <property type="term" value="F:transmembrane transporter activity"/>
    <property type="evidence" value="ECO:0007669"/>
    <property type="project" value="UniProtKB-UniRule"/>
</dbReference>
<proteinExistence type="inferred from homology"/>
<keyword evidence="2 9" id="KW-0813">Transport</keyword>
<dbReference type="RefSeq" id="WP_132477263.1">
    <property type="nucleotide sequence ID" value="NZ_JBEBWM010000021.1"/>
</dbReference>